<accession>A0ABW3END8</accession>
<protein>
    <submittedName>
        <fullName evidence="7">Branched-chain amino acid ABC transporter permease</fullName>
    </submittedName>
</protein>
<feature type="transmembrane region" description="Helical" evidence="6">
    <location>
        <begin position="124"/>
        <end position="142"/>
    </location>
</feature>
<gene>
    <name evidence="7" type="ORF">ACFQ11_15875</name>
</gene>
<name>A0ABW3END8_9ACTN</name>
<comment type="caution">
    <text evidence="7">The sequence shown here is derived from an EMBL/GenBank/DDBJ whole genome shotgun (WGS) entry which is preliminary data.</text>
</comment>
<sequence>MSGTSFSLPARPASGGLARHWRWAAVALLVAAAVAAPFQLVPFRVFQLTMVLVYAIALLGLNLLVGHAGQISLGHGGFLALGSYTSAVMLDRWDVPYLLTLPAAMAVTFVLGLALGVPALRLRGLYLALVTMTIAIFLVPLLKRFESVTGGSMGLTLSRPAPPAWTGLAEDQWLYFVALAVAAGCGLVVWSLLRSRVGRALHALRDNETAAETMGVELARYKTLAFAWSAMFAGAAGAVNTWVIAFVSPDSFTVNLSIMLLAGIVVGGLGSTFGPLLGGAFVMFVPAFSQGVNDAAPGVVFGVLIILIMYVAPTGLAGLAGRAGRLLARVQRKK</sequence>
<feature type="transmembrane region" description="Helical" evidence="6">
    <location>
        <begin position="96"/>
        <end position="117"/>
    </location>
</feature>
<evidence type="ECO:0000256" key="1">
    <source>
        <dbReference type="ARBA" id="ARBA00004651"/>
    </source>
</evidence>
<keyword evidence="8" id="KW-1185">Reference proteome</keyword>
<dbReference type="InterPro" id="IPR043428">
    <property type="entry name" value="LivM-like"/>
</dbReference>
<evidence type="ECO:0000256" key="5">
    <source>
        <dbReference type="ARBA" id="ARBA00023136"/>
    </source>
</evidence>
<dbReference type="InterPro" id="IPR001851">
    <property type="entry name" value="ABC_transp_permease"/>
</dbReference>
<feature type="transmembrane region" description="Helical" evidence="6">
    <location>
        <begin position="21"/>
        <end position="40"/>
    </location>
</feature>
<organism evidence="7 8">
    <name type="scientific">Actinomadura sediminis</name>
    <dbReference type="NCBI Taxonomy" id="1038904"/>
    <lineage>
        <taxon>Bacteria</taxon>
        <taxon>Bacillati</taxon>
        <taxon>Actinomycetota</taxon>
        <taxon>Actinomycetes</taxon>
        <taxon>Streptosporangiales</taxon>
        <taxon>Thermomonosporaceae</taxon>
        <taxon>Actinomadura</taxon>
    </lineage>
</organism>
<feature type="transmembrane region" description="Helical" evidence="6">
    <location>
        <begin position="46"/>
        <end position="65"/>
    </location>
</feature>
<evidence type="ECO:0000313" key="8">
    <source>
        <dbReference type="Proteomes" id="UP001596972"/>
    </source>
</evidence>
<feature type="transmembrane region" description="Helical" evidence="6">
    <location>
        <begin position="299"/>
        <end position="324"/>
    </location>
</feature>
<dbReference type="EMBL" id="JBHTJA010000027">
    <property type="protein sequence ID" value="MFD0901879.1"/>
    <property type="molecule type" value="Genomic_DNA"/>
</dbReference>
<evidence type="ECO:0000313" key="7">
    <source>
        <dbReference type="EMBL" id="MFD0901879.1"/>
    </source>
</evidence>
<dbReference type="PANTHER" id="PTHR30482">
    <property type="entry name" value="HIGH-AFFINITY BRANCHED-CHAIN AMINO ACID TRANSPORT SYSTEM PERMEASE"/>
    <property type="match status" value="1"/>
</dbReference>
<dbReference type="Pfam" id="PF02653">
    <property type="entry name" value="BPD_transp_2"/>
    <property type="match status" value="1"/>
</dbReference>
<keyword evidence="5 6" id="KW-0472">Membrane</keyword>
<feature type="transmembrane region" description="Helical" evidence="6">
    <location>
        <begin position="224"/>
        <end position="246"/>
    </location>
</feature>
<dbReference type="RefSeq" id="WP_378299103.1">
    <property type="nucleotide sequence ID" value="NZ_JBHTJA010000027.1"/>
</dbReference>
<evidence type="ECO:0000256" key="2">
    <source>
        <dbReference type="ARBA" id="ARBA00022475"/>
    </source>
</evidence>
<reference evidence="8" key="1">
    <citation type="journal article" date="2019" name="Int. J. Syst. Evol. Microbiol.">
        <title>The Global Catalogue of Microorganisms (GCM) 10K type strain sequencing project: providing services to taxonomists for standard genome sequencing and annotation.</title>
        <authorList>
            <consortium name="The Broad Institute Genomics Platform"/>
            <consortium name="The Broad Institute Genome Sequencing Center for Infectious Disease"/>
            <person name="Wu L."/>
            <person name="Ma J."/>
        </authorList>
    </citation>
    <scope>NUCLEOTIDE SEQUENCE [LARGE SCALE GENOMIC DNA]</scope>
    <source>
        <strain evidence="8">JCM 31202</strain>
    </source>
</reference>
<feature type="transmembrane region" description="Helical" evidence="6">
    <location>
        <begin position="173"/>
        <end position="193"/>
    </location>
</feature>
<dbReference type="CDD" id="cd06581">
    <property type="entry name" value="TM_PBP1_LivM_like"/>
    <property type="match status" value="1"/>
</dbReference>
<dbReference type="PANTHER" id="PTHR30482:SF20">
    <property type="entry name" value="HIGH-AFFINITY BRANCHED-CHAIN AMINO ACID TRANSPORT SYSTEM PERMEASE PROTEIN LIVM"/>
    <property type="match status" value="1"/>
</dbReference>
<feature type="transmembrane region" description="Helical" evidence="6">
    <location>
        <begin position="252"/>
        <end position="269"/>
    </location>
</feature>
<dbReference type="Proteomes" id="UP001596972">
    <property type="component" value="Unassembled WGS sequence"/>
</dbReference>
<keyword evidence="2" id="KW-1003">Cell membrane</keyword>
<comment type="subcellular location">
    <subcellularLocation>
        <location evidence="1">Cell membrane</location>
        <topology evidence="1">Multi-pass membrane protein</topology>
    </subcellularLocation>
</comment>
<evidence type="ECO:0000256" key="3">
    <source>
        <dbReference type="ARBA" id="ARBA00022692"/>
    </source>
</evidence>
<evidence type="ECO:0000256" key="4">
    <source>
        <dbReference type="ARBA" id="ARBA00022989"/>
    </source>
</evidence>
<proteinExistence type="predicted"/>
<evidence type="ECO:0000256" key="6">
    <source>
        <dbReference type="SAM" id="Phobius"/>
    </source>
</evidence>
<keyword evidence="3 6" id="KW-0812">Transmembrane</keyword>
<keyword evidence="4 6" id="KW-1133">Transmembrane helix</keyword>